<dbReference type="EMBL" id="FNPF01000006">
    <property type="protein sequence ID" value="SDY35492.1"/>
    <property type="molecule type" value="Genomic_DNA"/>
</dbReference>
<feature type="domain" description="Translocation and assembly module TamB C-terminal" evidence="6">
    <location>
        <begin position="1065"/>
        <end position="1415"/>
    </location>
</feature>
<dbReference type="InterPro" id="IPR007452">
    <property type="entry name" value="TamB_C"/>
</dbReference>
<evidence type="ECO:0000256" key="1">
    <source>
        <dbReference type="ARBA" id="ARBA00004167"/>
    </source>
</evidence>
<protein>
    <submittedName>
        <fullName evidence="7">Autotransporter secretion inner membrane protein TamB</fullName>
    </submittedName>
</protein>
<evidence type="ECO:0000313" key="7">
    <source>
        <dbReference type="EMBL" id="SDY35492.1"/>
    </source>
</evidence>
<name>A0A1H3J6G3_9RHOB</name>
<keyword evidence="8" id="KW-1185">Reference proteome</keyword>
<sequence length="1415" mass="146294">MRYILAFLLLLPMAAAAQNDDRGFIQGLLEDALSTEGRSVSIQGFEGALSSRATIERITVSDPQGVWLSAEDIALVWSRSALLRRRVEIDEISIGLLELRRPPVPVDGDGLPSPEASEPFTLPELPLAIRLADLTIDRAEIGAPVLGEDAAFSVDGSAILEGGEGEVELAVERLDAPASLQLAGSFENATRALELNLELREPQGGLVAERIDLPEGQSLSLTLDGDGTLSDFEAALSLQTGGEPRLTGTLALQETESGAQGFEVDVDGNLAPLLAPEYRDFLGDSITLVASGARLPDGTITLDKLALEAAALELSGSAQIGADGWPERFNLDAAITPVAGEDTVLLPLGGPQTRLGEAQLSAQYDRADSDTWQLSGTVRDFVRDSVEIGRVALDGTGRIEPEAGSVTGTLELNTDELSLGNPELDQAVGTTLAGELAFDWQPGEPLSITGIDLGGSDYGVTGSLTVNGLEDQLGIRIAPNLEINADRLARFAPLTGLDLAGAAELAVNGRITPLTGAFDLNLRGTTQDLTTGIERLDPLLSGEAVVEVNAVRNERGFQVAPLRVQTEALRLEATGQLGGDDGSLSLDLRLTETGDVIPGLSGVTTLSAEATQQPSGWQVSVSGDAPGQTILRYDGTIEPDTADGPFLSGTLEAAIGELSAFSDLAGRPLSGAINLTATGNAAPAAPSFDIVAEAVATDLNLGIEALAPLLEGRTEIMLDAALDADGTLVIDSLELDGRSLSGSVDGRIADSGGAVAMDLRLADIGLLAPQLSGPVTLEGTAQSDGGPWTVDIDAGGPGGIAATIDGTIEPDTPQGPRFEGAIDASIDQLSALSRIAGRPLGGAVSLTATGTVTPQAPAFDLETEIVARDLSLGLADVDSLLRGRTEIALDAALTEDGLLAIETLRVDGQQITASVDGQFSGTTANLDIDARLANLGVLVPQFPGAVSISGTARSDGGPFRVDLDTDGPGGINAAVDGTVARDVSSVNLSIDGNAPLALANPFIAPRTLEGTAQFDLSVNGRPALSSVSGTVTTANGQLALPTLGLALENIDATARLNGERAQVDLTAALASGGSVTVQGPIGLSAPYNADLAIRLRNAELRDPQLYETEADARLTLSGPLTGPARARIAGTVTLDEAELRIPQIGPSYEILEGLRHVNPPADVRRTLQFAGLRPSGEAERPSDVGFPVDLVIEAPDRIFVRGRGLDAELGGTLRLTGTTTDLVPVGQFDLIRGRLDLLGQRLTLDEGSVALRGSFDPVVNFVARAEAEGTEIRIAITGFASSPELTITSSPDLPQDEALALLLFGRDAGSLSALQALQLAAAVRTLSGRGGLGLTEQLRSGLGVDDFDISTDAEGNAEARVGAYISRNIYTGVTVGSDGESAVTLNLDVTDDVTVRGRAGSDGDTALGIYFERDY</sequence>
<gene>
    <name evidence="7" type="ORF">SAMN05444340_10682</name>
</gene>
<keyword evidence="2" id="KW-0812">Transmembrane</keyword>
<keyword evidence="5" id="KW-0732">Signal</keyword>
<evidence type="ECO:0000256" key="5">
    <source>
        <dbReference type="SAM" id="SignalP"/>
    </source>
</evidence>
<comment type="subcellular location">
    <subcellularLocation>
        <location evidence="1">Membrane</location>
        <topology evidence="1">Single-pass membrane protein</topology>
    </subcellularLocation>
</comment>
<evidence type="ECO:0000256" key="2">
    <source>
        <dbReference type="ARBA" id="ARBA00022692"/>
    </source>
</evidence>
<accession>A0A1H3J6G3</accession>
<evidence type="ECO:0000313" key="8">
    <source>
        <dbReference type="Proteomes" id="UP000199286"/>
    </source>
</evidence>
<dbReference type="Proteomes" id="UP000199286">
    <property type="component" value="Unassembled WGS sequence"/>
</dbReference>
<dbReference type="OrthoDB" id="7784409at2"/>
<keyword evidence="3" id="KW-1133">Transmembrane helix</keyword>
<evidence type="ECO:0000256" key="3">
    <source>
        <dbReference type="ARBA" id="ARBA00022989"/>
    </source>
</evidence>
<keyword evidence="4" id="KW-0472">Membrane</keyword>
<dbReference type="RefSeq" id="WP_089882682.1">
    <property type="nucleotide sequence ID" value="NZ_FNPF01000006.1"/>
</dbReference>
<reference evidence="7 8" key="1">
    <citation type="submission" date="2016-10" db="EMBL/GenBank/DDBJ databases">
        <authorList>
            <person name="de Groot N.N."/>
        </authorList>
    </citation>
    <scope>NUCLEOTIDE SEQUENCE [LARGE SCALE GENOMIC DNA]</scope>
    <source>
        <strain evidence="7 8">DSM 26880</strain>
    </source>
</reference>
<dbReference type="PANTHER" id="PTHR36985">
    <property type="entry name" value="TRANSLOCATION AND ASSEMBLY MODULE SUBUNIT TAMB"/>
    <property type="match status" value="1"/>
</dbReference>
<dbReference type="GO" id="GO:0009306">
    <property type="term" value="P:protein secretion"/>
    <property type="evidence" value="ECO:0007669"/>
    <property type="project" value="InterPro"/>
</dbReference>
<dbReference type="STRING" id="321339.SAMN05444340_10682"/>
<feature type="signal peptide" evidence="5">
    <location>
        <begin position="1"/>
        <end position="17"/>
    </location>
</feature>
<evidence type="ECO:0000256" key="4">
    <source>
        <dbReference type="ARBA" id="ARBA00023136"/>
    </source>
</evidence>
<evidence type="ECO:0000259" key="6">
    <source>
        <dbReference type="Pfam" id="PF04357"/>
    </source>
</evidence>
<proteinExistence type="predicted"/>
<dbReference type="Pfam" id="PF04357">
    <property type="entry name" value="TamB"/>
    <property type="match status" value="1"/>
</dbReference>
<dbReference type="GO" id="GO:0005886">
    <property type="term" value="C:plasma membrane"/>
    <property type="evidence" value="ECO:0007669"/>
    <property type="project" value="InterPro"/>
</dbReference>
<dbReference type="PANTHER" id="PTHR36985:SF1">
    <property type="entry name" value="TRANSLOCATION AND ASSEMBLY MODULE SUBUNIT TAMB"/>
    <property type="match status" value="1"/>
</dbReference>
<feature type="chain" id="PRO_5011747992" evidence="5">
    <location>
        <begin position="18"/>
        <end position="1415"/>
    </location>
</feature>
<organism evidence="7 8">
    <name type="scientific">Citreimonas salinaria</name>
    <dbReference type="NCBI Taxonomy" id="321339"/>
    <lineage>
        <taxon>Bacteria</taxon>
        <taxon>Pseudomonadati</taxon>
        <taxon>Pseudomonadota</taxon>
        <taxon>Alphaproteobacteria</taxon>
        <taxon>Rhodobacterales</taxon>
        <taxon>Roseobacteraceae</taxon>
        <taxon>Citreimonas</taxon>
    </lineage>
</organism>